<dbReference type="EC" id="2.7.1.4" evidence="2"/>
<keyword evidence="2" id="KW-0418">Kinase</keyword>
<dbReference type="Gene3D" id="3.40.1190.20">
    <property type="match status" value="1"/>
</dbReference>
<dbReference type="GO" id="GO:0008865">
    <property type="term" value="F:fructokinase activity"/>
    <property type="evidence" value="ECO:0007669"/>
    <property type="project" value="UniProtKB-EC"/>
</dbReference>
<dbReference type="EMBL" id="UOGA01000218">
    <property type="protein sequence ID" value="VAX22147.1"/>
    <property type="molecule type" value="Genomic_DNA"/>
</dbReference>
<protein>
    <submittedName>
        <fullName evidence="2">Fructokinase</fullName>
        <ecNumber evidence="2">2.7.1.4</ecNumber>
    </submittedName>
</protein>
<dbReference type="GO" id="GO:0005829">
    <property type="term" value="C:cytosol"/>
    <property type="evidence" value="ECO:0007669"/>
    <property type="project" value="TreeGrafter"/>
</dbReference>
<dbReference type="Pfam" id="PF00294">
    <property type="entry name" value="PfkB"/>
    <property type="match status" value="1"/>
</dbReference>
<dbReference type="InterPro" id="IPR029056">
    <property type="entry name" value="Ribokinase-like"/>
</dbReference>
<dbReference type="SUPFAM" id="SSF53613">
    <property type="entry name" value="Ribokinase-like"/>
    <property type="match status" value="1"/>
</dbReference>
<keyword evidence="2" id="KW-0808">Transferase</keyword>
<dbReference type="GO" id="GO:0008443">
    <property type="term" value="F:phosphofructokinase activity"/>
    <property type="evidence" value="ECO:0007669"/>
    <property type="project" value="TreeGrafter"/>
</dbReference>
<organism evidence="2">
    <name type="scientific">hydrothermal vent metagenome</name>
    <dbReference type="NCBI Taxonomy" id="652676"/>
    <lineage>
        <taxon>unclassified sequences</taxon>
        <taxon>metagenomes</taxon>
        <taxon>ecological metagenomes</taxon>
    </lineage>
</organism>
<sequence>VNLRPPWWDSKSVFDAINMARWVKLNSDELCDLLEQSLDSKKSLEEGAESLRRKHGIETVVLTMGEEGAMLVSSDGVVERLVDPVEEIRDTVGAGDAFSAVCILGFIAGWALEDTIKRATAFASEICKIQGAVSLDKSLYEKYSVAWGF</sequence>
<dbReference type="PANTHER" id="PTHR46566:SF5">
    <property type="entry name" value="1-PHOSPHOFRUCTOKINASE"/>
    <property type="match status" value="1"/>
</dbReference>
<evidence type="ECO:0000259" key="1">
    <source>
        <dbReference type="Pfam" id="PF00294"/>
    </source>
</evidence>
<feature type="domain" description="Carbohydrate kinase PfkB" evidence="1">
    <location>
        <begin position="2"/>
        <end position="133"/>
    </location>
</feature>
<gene>
    <name evidence="2" type="ORF">MNBD_NITROSPINAE04-820</name>
</gene>
<accession>A0A3B1D032</accession>
<dbReference type="InterPro" id="IPR011611">
    <property type="entry name" value="PfkB_dom"/>
</dbReference>
<dbReference type="AlphaFoldDB" id="A0A3B1D032"/>
<name>A0A3B1D032_9ZZZZ</name>
<reference evidence="2" key="1">
    <citation type="submission" date="2018-06" db="EMBL/GenBank/DDBJ databases">
        <authorList>
            <person name="Zhirakovskaya E."/>
        </authorList>
    </citation>
    <scope>NUCLEOTIDE SEQUENCE</scope>
</reference>
<dbReference type="PANTHER" id="PTHR46566">
    <property type="entry name" value="1-PHOSPHOFRUCTOKINASE-RELATED"/>
    <property type="match status" value="1"/>
</dbReference>
<feature type="non-terminal residue" evidence="2">
    <location>
        <position position="1"/>
    </location>
</feature>
<evidence type="ECO:0000313" key="2">
    <source>
        <dbReference type="EMBL" id="VAX22147.1"/>
    </source>
</evidence>
<proteinExistence type="predicted"/>